<evidence type="ECO:0000313" key="6">
    <source>
        <dbReference type="EMBL" id="GAA4752928.1"/>
    </source>
</evidence>
<feature type="domain" description="AAA+ ATPase" evidence="4">
    <location>
        <begin position="107"/>
        <end position="227"/>
    </location>
</feature>
<dbReference type="Pfam" id="PF07724">
    <property type="entry name" value="AAA_2"/>
    <property type="match status" value="1"/>
</dbReference>
<dbReference type="PANTHER" id="PTHR11638">
    <property type="entry name" value="ATP-DEPENDENT CLP PROTEASE"/>
    <property type="match status" value="1"/>
</dbReference>
<dbReference type="Proteomes" id="UP001500822">
    <property type="component" value="Unassembled WGS sequence"/>
</dbReference>
<dbReference type="Gene3D" id="3.40.50.300">
    <property type="entry name" value="P-loop containing nucleotide triphosphate hydrolases"/>
    <property type="match status" value="1"/>
</dbReference>
<gene>
    <name evidence="6" type="ORF">GCM10023217_25050</name>
</gene>
<feature type="domain" description="Clp ATPase C-terminal" evidence="5">
    <location>
        <begin position="506"/>
        <end position="588"/>
    </location>
</feature>
<evidence type="ECO:0000256" key="2">
    <source>
        <dbReference type="ARBA" id="ARBA00022840"/>
    </source>
</evidence>
<evidence type="ECO:0000259" key="4">
    <source>
        <dbReference type="SMART" id="SM00382"/>
    </source>
</evidence>
<dbReference type="InterPro" id="IPR003593">
    <property type="entry name" value="AAA+_ATPase"/>
</dbReference>
<dbReference type="Pfam" id="PF10431">
    <property type="entry name" value="ClpB_D2-small"/>
    <property type="match status" value="1"/>
</dbReference>
<evidence type="ECO:0000256" key="3">
    <source>
        <dbReference type="ARBA" id="ARBA00023186"/>
    </source>
</evidence>
<dbReference type="PANTHER" id="PTHR11638:SF18">
    <property type="entry name" value="HEAT SHOCK PROTEIN 104"/>
    <property type="match status" value="1"/>
</dbReference>
<dbReference type="InterPro" id="IPR003959">
    <property type="entry name" value="ATPase_AAA_core"/>
</dbReference>
<dbReference type="InterPro" id="IPR019489">
    <property type="entry name" value="Clp_ATPase_C"/>
</dbReference>
<sequence length="594" mass="63613">MSISDTFGSEFLDANFFAADPFDAEIFRTGFLRPAGFGPHVSGPQAFGPQAGDDVELTAAARLLSDELGLALDDAPAAPPERRAAPSAIVLRPSESTEIAAQLLRPTPQIVVAAGAPGSGRSAIVGDVAAALRGAANPLHLRRTCDDPAIDPSTDLVSAVGDLIDEGLAASDVLVLDDFDKAAEPGPHQVSSPLLTQVMFAHRHSRIQFLLIVDEAALHRLNELNPEFAAVARVVTLGALPRTAVRAIVEEVAAERAELPVDPDVVSAALGPADPGTRRRHPGLAIDRIDAAIGRARAGQAETLRAPHLALPAAGLTSAADLWLALSTQVRGQPRAVATVAAHLAPALAHLKPRPERPHGVFLFTGPSGVGKTELAKQVARTVYGGEEALIRLDMSEYGNLDDARMKLIGAHRTWRNSTAEGLLTTRVIHRPRSVILLDEFEKAHPDLWPLFLQVFDEGRLSDGWGQTAAFADTVLIMTTNLAAPEEKFPPEFRNRLTATVDFTALALAHLREIAELELSRTATRLADHGWHITYADDVAAHLAAVSVDPEFGARRLQRVMDVELFRLLNTADVRRVRVVVDGDHLAVVPNPLR</sequence>
<keyword evidence="3" id="KW-0143">Chaperone</keyword>
<dbReference type="InterPro" id="IPR027417">
    <property type="entry name" value="P-loop_NTPase"/>
</dbReference>
<dbReference type="SMART" id="SM00382">
    <property type="entry name" value="AAA"/>
    <property type="match status" value="2"/>
</dbReference>
<reference evidence="7" key="1">
    <citation type="journal article" date="2019" name="Int. J. Syst. Evol. Microbiol.">
        <title>The Global Catalogue of Microorganisms (GCM) 10K type strain sequencing project: providing services to taxonomists for standard genome sequencing and annotation.</title>
        <authorList>
            <consortium name="The Broad Institute Genomics Platform"/>
            <consortium name="The Broad Institute Genome Sequencing Center for Infectious Disease"/>
            <person name="Wu L."/>
            <person name="Ma J."/>
        </authorList>
    </citation>
    <scope>NUCLEOTIDE SEQUENCE [LARGE SCALE GENOMIC DNA]</scope>
    <source>
        <strain evidence="7">JCM 18077</strain>
    </source>
</reference>
<dbReference type="SMART" id="SM01086">
    <property type="entry name" value="ClpB_D2-small"/>
    <property type="match status" value="1"/>
</dbReference>
<dbReference type="Gene3D" id="1.10.8.60">
    <property type="match status" value="1"/>
</dbReference>
<dbReference type="CDD" id="cd19499">
    <property type="entry name" value="RecA-like_ClpB_Hsp104-like"/>
    <property type="match status" value="1"/>
</dbReference>
<keyword evidence="7" id="KW-1185">Reference proteome</keyword>
<dbReference type="PRINTS" id="PR00300">
    <property type="entry name" value="CLPPROTEASEA"/>
</dbReference>
<name>A0ABP8ZCW5_9ACTN</name>
<dbReference type="InterPro" id="IPR001270">
    <property type="entry name" value="ClpA/B"/>
</dbReference>
<organism evidence="6 7">
    <name type="scientific">Gordonia alkaliphila</name>
    <dbReference type="NCBI Taxonomy" id="1053547"/>
    <lineage>
        <taxon>Bacteria</taxon>
        <taxon>Bacillati</taxon>
        <taxon>Actinomycetota</taxon>
        <taxon>Actinomycetes</taxon>
        <taxon>Mycobacteriales</taxon>
        <taxon>Gordoniaceae</taxon>
        <taxon>Gordonia</taxon>
    </lineage>
</organism>
<dbReference type="SUPFAM" id="SSF52540">
    <property type="entry name" value="P-loop containing nucleoside triphosphate hydrolases"/>
    <property type="match status" value="2"/>
</dbReference>
<keyword evidence="1" id="KW-0547">Nucleotide-binding</keyword>
<dbReference type="InterPro" id="IPR050130">
    <property type="entry name" value="ClpA_ClpB"/>
</dbReference>
<evidence type="ECO:0000256" key="1">
    <source>
        <dbReference type="ARBA" id="ARBA00022741"/>
    </source>
</evidence>
<protein>
    <submittedName>
        <fullName evidence="6">Uncharacterized protein</fullName>
    </submittedName>
</protein>
<dbReference type="RefSeq" id="WP_345313745.1">
    <property type="nucleotide sequence ID" value="NZ_BAABIE010000011.1"/>
</dbReference>
<evidence type="ECO:0000313" key="7">
    <source>
        <dbReference type="Proteomes" id="UP001500822"/>
    </source>
</evidence>
<evidence type="ECO:0000259" key="5">
    <source>
        <dbReference type="SMART" id="SM01086"/>
    </source>
</evidence>
<keyword evidence="2" id="KW-0067">ATP-binding</keyword>
<dbReference type="EMBL" id="BAABIE010000011">
    <property type="protein sequence ID" value="GAA4752928.1"/>
    <property type="molecule type" value="Genomic_DNA"/>
</dbReference>
<feature type="domain" description="AAA+ ATPase" evidence="4">
    <location>
        <begin position="358"/>
        <end position="507"/>
    </location>
</feature>
<comment type="caution">
    <text evidence="6">The sequence shown here is derived from an EMBL/GenBank/DDBJ whole genome shotgun (WGS) entry which is preliminary data.</text>
</comment>
<accession>A0ABP8ZCW5</accession>
<proteinExistence type="predicted"/>